<reference evidence="1" key="1">
    <citation type="submission" date="2022-07" db="EMBL/GenBank/DDBJ databases">
        <title>Genome Sequence of Phlebia brevispora.</title>
        <authorList>
            <person name="Buettner E."/>
        </authorList>
    </citation>
    <scope>NUCLEOTIDE SEQUENCE</scope>
    <source>
        <strain evidence="1">MPL23</strain>
    </source>
</reference>
<gene>
    <name evidence="1" type="ORF">NM688_g5005</name>
</gene>
<protein>
    <submittedName>
        <fullName evidence="1">Uncharacterized protein</fullName>
    </submittedName>
</protein>
<evidence type="ECO:0000313" key="1">
    <source>
        <dbReference type="EMBL" id="KAJ3550746.1"/>
    </source>
</evidence>
<dbReference type="Proteomes" id="UP001148662">
    <property type="component" value="Unassembled WGS sequence"/>
</dbReference>
<sequence length="554" mass="62052">MPNAGPQGNHRKSLAVKHHDGEPLTRVDLQYDLLYNLFNDSQAVFTDPYVSLHGEPAGTKVTFRDLYVNALVHSPRCSKVSRDKLLETPAFADEFAKISLLSNVGRINTTMAFFPEMRTALRTYHPVPSLQKTDGNLQDAPRIKNILKSCLLPAELQDTPMTPADVLSRSRSGEVPPTTIVNLIFIIASHAAAISQAHFPAHIHFDVLDFFSPIHISSESRARAFLWLLYHYHEAPSHNPFDDETSRKCPGLIPNLELLSEEEAALENVDAPEEIEWGRKMSEQRRLFLANKDSAQAEEGHSAGKTKENKRARGRGRARTSKGKDGRTSAESSKPTREPSLSESIASIAPEERFEGMSHGLHIQQPVRLPPILPPLPSPPLPPLKRAYHDTFLHPRVAVEQYPSQLYPSDTQHFLRADSKILVDSTADPRGLTLPPLHYVESYGDHTPPRVLPPLSIPPSPPLHIDHTPPTFSMPPDIEMSSPTVLRTQVATRSMLEQAWHVVRNTDPLDESEDEQDENTRLDLALRLRIISRLRGKEPTPEPDVHRRQADMTS</sequence>
<comment type="caution">
    <text evidence="1">The sequence shown here is derived from an EMBL/GenBank/DDBJ whole genome shotgun (WGS) entry which is preliminary data.</text>
</comment>
<dbReference type="EMBL" id="JANHOG010000885">
    <property type="protein sequence ID" value="KAJ3550746.1"/>
    <property type="molecule type" value="Genomic_DNA"/>
</dbReference>
<proteinExistence type="predicted"/>
<organism evidence="1 2">
    <name type="scientific">Phlebia brevispora</name>
    <dbReference type="NCBI Taxonomy" id="194682"/>
    <lineage>
        <taxon>Eukaryota</taxon>
        <taxon>Fungi</taxon>
        <taxon>Dikarya</taxon>
        <taxon>Basidiomycota</taxon>
        <taxon>Agaricomycotina</taxon>
        <taxon>Agaricomycetes</taxon>
        <taxon>Polyporales</taxon>
        <taxon>Meruliaceae</taxon>
        <taxon>Phlebia</taxon>
    </lineage>
</organism>
<name>A0ACC1T1D9_9APHY</name>
<keyword evidence="2" id="KW-1185">Reference proteome</keyword>
<evidence type="ECO:0000313" key="2">
    <source>
        <dbReference type="Proteomes" id="UP001148662"/>
    </source>
</evidence>
<accession>A0ACC1T1D9</accession>